<sequence length="121" mass="13441">MEGLQAVLWEMSTFFEHVLVIVDCSRAREPDTTPTIASLIRTSKQSAPNFSLAVVYQDLETVREPLGDLVIHWDITPSVAILQTFAATEVERRVRTGALRFERGAMKDAAILKLSVGGDHM</sequence>
<comment type="caution">
    <text evidence="1">The sequence shown here is derived from an EMBL/GenBank/DDBJ whole genome shotgun (WGS) entry which is preliminary data.</text>
</comment>
<name>A0A135T9W5_9PEZI</name>
<accession>A0A135T9W5</accession>
<protein>
    <submittedName>
        <fullName evidence="1">Uncharacterized protein</fullName>
    </submittedName>
</protein>
<dbReference type="Proteomes" id="UP000070054">
    <property type="component" value="Unassembled WGS sequence"/>
</dbReference>
<keyword evidence="2" id="KW-1185">Reference proteome</keyword>
<dbReference type="EMBL" id="JEMN01001188">
    <property type="protein sequence ID" value="KXH44947.1"/>
    <property type="molecule type" value="Genomic_DNA"/>
</dbReference>
<dbReference type="AlphaFoldDB" id="A0A135T9W5"/>
<dbReference type="OrthoDB" id="194358at2759"/>
<proteinExistence type="predicted"/>
<evidence type="ECO:0000313" key="1">
    <source>
        <dbReference type="EMBL" id="KXH44947.1"/>
    </source>
</evidence>
<organism evidence="1 2">
    <name type="scientific">Colletotrichum nymphaeae SA-01</name>
    <dbReference type="NCBI Taxonomy" id="1460502"/>
    <lineage>
        <taxon>Eukaryota</taxon>
        <taxon>Fungi</taxon>
        <taxon>Dikarya</taxon>
        <taxon>Ascomycota</taxon>
        <taxon>Pezizomycotina</taxon>
        <taxon>Sordariomycetes</taxon>
        <taxon>Hypocreomycetidae</taxon>
        <taxon>Glomerellales</taxon>
        <taxon>Glomerellaceae</taxon>
        <taxon>Colletotrichum</taxon>
        <taxon>Colletotrichum acutatum species complex</taxon>
    </lineage>
</organism>
<reference evidence="1 2" key="1">
    <citation type="submission" date="2014-02" db="EMBL/GenBank/DDBJ databases">
        <title>The genome sequence of Colletotrichum nymphaeae SA-01.</title>
        <authorList>
            <person name="Baroncelli R."/>
            <person name="Thon M.R."/>
        </authorList>
    </citation>
    <scope>NUCLEOTIDE SEQUENCE [LARGE SCALE GENOMIC DNA]</scope>
    <source>
        <strain evidence="1 2">SA-01</strain>
    </source>
</reference>
<gene>
    <name evidence="1" type="ORF">CNYM01_07085</name>
</gene>
<evidence type="ECO:0000313" key="2">
    <source>
        <dbReference type="Proteomes" id="UP000070054"/>
    </source>
</evidence>